<evidence type="ECO:0000259" key="2">
    <source>
        <dbReference type="PROSITE" id="PS50173"/>
    </source>
</evidence>
<comment type="similarity">
    <text evidence="1">Belongs to the DNA polymerase type-Y family.</text>
</comment>
<dbReference type="Pfam" id="PF00817">
    <property type="entry name" value="IMS"/>
    <property type="match status" value="1"/>
</dbReference>
<gene>
    <name evidence="3" type="ORF">AXG55_12560</name>
</gene>
<dbReference type="AlphaFoldDB" id="A0A1L4D3A9"/>
<organism evidence="3 4">
    <name type="scientific">Silvanigrella aquatica</name>
    <dbReference type="NCBI Taxonomy" id="1915309"/>
    <lineage>
        <taxon>Bacteria</taxon>
        <taxon>Pseudomonadati</taxon>
        <taxon>Bdellovibrionota</taxon>
        <taxon>Oligoflexia</taxon>
        <taxon>Silvanigrellales</taxon>
        <taxon>Silvanigrellaceae</taxon>
        <taxon>Silvanigrella</taxon>
    </lineage>
</organism>
<dbReference type="GO" id="GO:0003887">
    <property type="term" value="F:DNA-directed DNA polymerase activity"/>
    <property type="evidence" value="ECO:0007669"/>
    <property type="project" value="TreeGrafter"/>
</dbReference>
<dbReference type="InterPro" id="IPR050116">
    <property type="entry name" value="DNA_polymerase-Y"/>
</dbReference>
<accession>A0A1L4D3A9</accession>
<dbReference type="PROSITE" id="PS50173">
    <property type="entry name" value="UMUC"/>
    <property type="match status" value="1"/>
</dbReference>
<feature type="domain" description="UmuC" evidence="2">
    <location>
        <begin position="1"/>
        <end position="85"/>
    </location>
</feature>
<dbReference type="PANTHER" id="PTHR11076:SF33">
    <property type="entry name" value="DNA POLYMERASE KAPPA"/>
    <property type="match status" value="1"/>
</dbReference>
<dbReference type="InterPro" id="IPR043502">
    <property type="entry name" value="DNA/RNA_pol_sf"/>
</dbReference>
<reference evidence="3 4" key="1">
    <citation type="submission" date="2016-10" db="EMBL/GenBank/DDBJ databases">
        <title>Silvanigrella aquatica sp. nov., isolated from a freshwater lake located in the Black Forest, Germany, description of Silvanigrellaceae fam. nov., Silvanigrellales ord. nov., reclassification of the order Bdellovibrionales in the class Oligoflexia, reclassification of the families Bacteriovoracaceae and Halobacteriovoraceae in the new order Bacteriovoracales ord. nov., and reclassification of the family Pseudobacteriovoracaceae in the order Oligoflexiales.</title>
        <authorList>
            <person name="Hahn M.W."/>
            <person name="Schmidt J."/>
            <person name="Koll U."/>
            <person name="Rohde M."/>
            <person name="Verbag S."/>
            <person name="Pitt A."/>
            <person name="Nakai R."/>
            <person name="Naganuma T."/>
            <person name="Lang E."/>
        </authorList>
    </citation>
    <scope>NUCLEOTIDE SEQUENCE [LARGE SCALE GENOMIC DNA]</scope>
    <source>
        <strain evidence="3 4">MWH-Nonnen-W8red</strain>
    </source>
</reference>
<name>A0A1L4D3A9_9BACT</name>
<dbReference type="KEGG" id="saqi:AXG55_12560"/>
<dbReference type="Proteomes" id="UP000184731">
    <property type="component" value="Chromosome"/>
</dbReference>
<dbReference type="Gene3D" id="3.30.70.270">
    <property type="match status" value="1"/>
</dbReference>
<dbReference type="SUPFAM" id="SSF56672">
    <property type="entry name" value="DNA/RNA polymerases"/>
    <property type="match status" value="1"/>
</dbReference>
<evidence type="ECO:0000313" key="3">
    <source>
        <dbReference type="EMBL" id="APJ04688.1"/>
    </source>
</evidence>
<dbReference type="GO" id="GO:0006281">
    <property type="term" value="P:DNA repair"/>
    <property type="evidence" value="ECO:0007669"/>
    <property type="project" value="InterPro"/>
</dbReference>
<dbReference type="GO" id="GO:0042276">
    <property type="term" value="P:error-prone translesion synthesis"/>
    <property type="evidence" value="ECO:0007669"/>
    <property type="project" value="TreeGrafter"/>
</dbReference>
<dbReference type="STRING" id="1915309.AXG55_12560"/>
<dbReference type="PANTHER" id="PTHR11076">
    <property type="entry name" value="DNA REPAIR POLYMERASE UMUC / TRANSFERASE FAMILY MEMBER"/>
    <property type="match status" value="1"/>
</dbReference>
<evidence type="ECO:0000256" key="1">
    <source>
        <dbReference type="ARBA" id="ARBA00010945"/>
    </source>
</evidence>
<sequence length="110" mass="12105">MSLDEAYLDVTLECQNSSATELAEHIRNEIFDLTKLTASAGVAPNKMIAKIASDINKPNGIAVVKPHFAFQFMQPLLLKKIPFIGPVTFKKFSNHNLMTCANVVASEKNI</sequence>
<dbReference type="InterPro" id="IPR001126">
    <property type="entry name" value="UmuC"/>
</dbReference>
<protein>
    <recommendedName>
        <fullName evidence="2">UmuC domain-containing protein</fullName>
    </recommendedName>
</protein>
<dbReference type="EMBL" id="CP017834">
    <property type="protein sequence ID" value="APJ04688.1"/>
    <property type="molecule type" value="Genomic_DNA"/>
</dbReference>
<proteinExistence type="inferred from homology"/>
<keyword evidence="4" id="KW-1185">Reference proteome</keyword>
<dbReference type="InterPro" id="IPR043128">
    <property type="entry name" value="Rev_trsase/Diguanyl_cyclase"/>
</dbReference>
<evidence type="ECO:0000313" key="4">
    <source>
        <dbReference type="Proteomes" id="UP000184731"/>
    </source>
</evidence>